<dbReference type="InParanoid" id="A0A067QVM5"/>
<feature type="signal peptide" evidence="1">
    <location>
        <begin position="1"/>
        <end position="21"/>
    </location>
</feature>
<feature type="chain" id="PRO_5001647864" evidence="1">
    <location>
        <begin position="22"/>
        <end position="170"/>
    </location>
</feature>
<dbReference type="Proteomes" id="UP000027135">
    <property type="component" value="Unassembled WGS sequence"/>
</dbReference>
<evidence type="ECO:0000256" key="1">
    <source>
        <dbReference type="SAM" id="SignalP"/>
    </source>
</evidence>
<gene>
    <name evidence="2" type="ORF">L798_13010</name>
</gene>
<organism evidence="2 3">
    <name type="scientific">Zootermopsis nevadensis</name>
    <name type="common">Dampwood termite</name>
    <dbReference type="NCBI Taxonomy" id="136037"/>
    <lineage>
        <taxon>Eukaryota</taxon>
        <taxon>Metazoa</taxon>
        <taxon>Ecdysozoa</taxon>
        <taxon>Arthropoda</taxon>
        <taxon>Hexapoda</taxon>
        <taxon>Insecta</taxon>
        <taxon>Pterygota</taxon>
        <taxon>Neoptera</taxon>
        <taxon>Polyneoptera</taxon>
        <taxon>Dictyoptera</taxon>
        <taxon>Blattodea</taxon>
        <taxon>Blattoidea</taxon>
        <taxon>Termitoidae</taxon>
        <taxon>Termopsidae</taxon>
        <taxon>Zootermopsis</taxon>
    </lineage>
</organism>
<proteinExistence type="predicted"/>
<sequence>MKGINVTEILAIIAMFIIVEAEKSESAVGVEIVAPTEGGQLQREKRSILLAKTLAFGKGLLIGKVAGIALGAHLGYYGGLYDRAYGGYGGYRGYGGDGGYGGHGGYGGYGGHGGYEAMITILAKVEANSEDPTARANPPVQAMVVAGEGEATPPARPVLLLLDMDGVDEI</sequence>
<protein>
    <submittedName>
        <fullName evidence="2">Uncharacterized protein</fullName>
    </submittedName>
</protein>
<keyword evidence="1" id="KW-0732">Signal</keyword>
<keyword evidence="3" id="KW-1185">Reference proteome</keyword>
<evidence type="ECO:0000313" key="3">
    <source>
        <dbReference type="Proteomes" id="UP000027135"/>
    </source>
</evidence>
<reference evidence="2 3" key="1">
    <citation type="journal article" date="2014" name="Nat. Commun.">
        <title>Molecular traces of alternative social organization in a termite genome.</title>
        <authorList>
            <person name="Terrapon N."/>
            <person name="Li C."/>
            <person name="Robertson H.M."/>
            <person name="Ji L."/>
            <person name="Meng X."/>
            <person name="Booth W."/>
            <person name="Chen Z."/>
            <person name="Childers C.P."/>
            <person name="Glastad K.M."/>
            <person name="Gokhale K."/>
            <person name="Gowin J."/>
            <person name="Gronenberg W."/>
            <person name="Hermansen R.A."/>
            <person name="Hu H."/>
            <person name="Hunt B.G."/>
            <person name="Huylmans A.K."/>
            <person name="Khalil S.M."/>
            <person name="Mitchell R.D."/>
            <person name="Munoz-Torres M.C."/>
            <person name="Mustard J.A."/>
            <person name="Pan H."/>
            <person name="Reese J.T."/>
            <person name="Scharf M.E."/>
            <person name="Sun F."/>
            <person name="Vogel H."/>
            <person name="Xiao J."/>
            <person name="Yang W."/>
            <person name="Yang Z."/>
            <person name="Yang Z."/>
            <person name="Zhou J."/>
            <person name="Zhu J."/>
            <person name="Brent C.S."/>
            <person name="Elsik C.G."/>
            <person name="Goodisman M.A."/>
            <person name="Liberles D.A."/>
            <person name="Roe R.M."/>
            <person name="Vargo E.L."/>
            <person name="Vilcinskas A."/>
            <person name="Wang J."/>
            <person name="Bornberg-Bauer E."/>
            <person name="Korb J."/>
            <person name="Zhang G."/>
            <person name="Liebig J."/>
        </authorList>
    </citation>
    <scope>NUCLEOTIDE SEQUENCE [LARGE SCALE GENOMIC DNA]</scope>
    <source>
        <tissue evidence="2">Whole organism</tissue>
    </source>
</reference>
<dbReference type="EMBL" id="KK852961">
    <property type="protein sequence ID" value="KDR13217.1"/>
    <property type="molecule type" value="Genomic_DNA"/>
</dbReference>
<accession>A0A067QVM5</accession>
<name>A0A067QVM5_ZOONE</name>
<evidence type="ECO:0000313" key="2">
    <source>
        <dbReference type="EMBL" id="KDR13217.1"/>
    </source>
</evidence>
<dbReference type="AlphaFoldDB" id="A0A067QVM5"/>